<dbReference type="SUPFAM" id="SSF88659">
    <property type="entry name" value="Sigma3 and sigma4 domains of RNA polymerase sigma factors"/>
    <property type="match status" value="1"/>
</dbReference>
<accession>A0ABP8MUW6</accession>
<dbReference type="Gene3D" id="1.10.10.10">
    <property type="entry name" value="Winged helix-like DNA-binding domain superfamily/Winged helix DNA-binding domain"/>
    <property type="match status" value="1"/>
</dbReference>
<evidence type="ECO:0000256" key="1">
    <source>
        <dbReference type="ARBA" id="ARBA00010641"/>
    </source>
</evidence>
<dbReference type="InterPro" id="IPR013249">
    <property type="entry name" value="RNA_pol_sigma70_r4_t2"/>
</dbReference>
<evidence type="ECO:0000256" key="2">
    <source>
        <dbReference type="ARBA" id="ARBA00023015"/>
    </source>
</evidence>
<comment type="caution">
    <text evidence="7">The sequence shown here is derived from an EMBL/GenBank/DDBJ whole genome shotgun (WGS) entry which is preliminary data.</text>
</comment>
<dbReference type="Gene3D" id="1.10.1740.10">
    <property type="match status" value="1"/>
</dbReference>
<name>A0ABP8MUW6_9BACT</name>
<organism evidence="7 8">
    <name type="scientific">Novipirellula rosea</name>
    <dbReference type="NCBI Taxonomy" id="1031540"/>
    <lineage>
        <taxon>Bacteria</taxon>
        <taxon>Pseudomonadati</taxon>
        <taxon>Planctomycetota</taxon>
        <taxon>Planctomycetia</taxon>
        <taxon>Pirellulales</taxon>
        <taxon>Pirellulaceae</taxon>
        <taxon>Novipirellula</taxon>
    </lineage>
</organism>
<dbReference type="InterPro" id="IPR039425">
    <property type="entry name" value="RNA_pol_sigma-70-like"/>
</dbReference>
<keyword evidence="2" id="KW-0805">Transcription regulation</keyword>
<dbReference type="PANTHER" id="PTHR43133:SF51">
    <property type="entry name" value="RNA POLYMERASE SIGMA FACTOR"/>
    <property type="match status" value="1"/>
</dbReference>
<dbReference type="Pfam" id="PF04542">
    <property type="entry name" value="Sigma70_r2"/>
    <property type="match status" value="1"/>
</dbReference>
<dbReference type="PANTHER" id="PTHR43133">
    <property type="entry name" value="RNA POLYMERASE ECF-TYPE SIGMA FACTO"/>
    <property type="match status" value="1"/>
</dbReference>
<dbReference type="NCBIfam" id="TIGR02989">
    <property type="entry name" value="Sig-70_gvs1"/>
    <property type="match status" value="1"/>
</dbReference>
<dbReference type="EMBL" id="BAABGA010000035">
    <property type="protein sequence ID" value="GAA4454823.1"/>
    <property type="molecule type" value="Genomic_DNA"/>
</dbReference>
<dbReference type="InterPro" id="IPR007627">
    <property type="entry name" value="RNA_pol_sigma70_r2"/>
</dbReference>
<evidence type="ECO:0000313" key="7">
    <source>
        <dbReference type="EMBL" id="GAA4454823.1"/>
    </source>
</evidence>
<keyword evidence="4" id="KW-0804">Transcription</keyword>
<proteinExistence type="inferred from homology"/>
<feature type="domain" description="RNA polymerase sigma-70 region 2" evidence="5">
    <location>
        <begin position="29"/>
        <end position="92"/>
    </location>
</feature>
<feature type="domain" description="RNA polymerase sigma factor 70 region 4 type 2" evidence="6">
    <location>
        <begin position="124"/>
        <end position="175"/>
    </location>
</feature>
<dbReference type="InterPro" id="IPR013325">
    <property type="entry name" value="RNA_pol_sigma_r2"/>
</dbReference>
<dbReference type="InterPro" id="IPR014331">
    <property type="entry name" value="RNA_pol_sigma70_ECF_RHOBA"/>
</dbReference>
<keyword evidence="8" id="KW-1185">Reference proteome</keyword>
<evidence type="ECO:0000256" key="4">
    <source>
        <dbReference type="ARBA" id="ARBA00023163"/>
    </source>
</evidence>
<dbReference type="Pfam" id="PF08281">
    <property type="entry name" value="Sigma70_r4_2"/>
    <property type="match status" value="1"/>
</dbReference>
<dbReference type="Proteomes" id="UP001500840">
    <property type="component" value="Unassembled WGS sequence"/>
</dbReference>
<gene>
    <name evidence="7" type="ORF">GCM10023156_27860</name>
</gene>
<dbReference type="InterPro" id="IPR013324">
    <property type="entry name" value="RNA_pol_sigma_r3/r4-like"/>
</dbReference>
<keyword evidence="3" id="KW-0731">Sigma factor</keyword>
<protein>
    <submittedName>
        <fullName evidence="7">Sigma-70 family RNA polymerase sigma factor</fullName>
    </submittedName>
</protein>
<evidence type="ECO:0000313" key="8">
    <source>
        <dbReference type="Proteomes" id="UP001500840"/>
    </source>
</evidence>
<evidence type="ECO:0000259" key="5">
    <source>
        <dbReference type="Pfam" id="PF04542"/>
    </source>
</evidence>
<evidence type="ECO:0000256" key="3">
    <source>
        <dbReference type="ARBA" id="ARBA00023082"/>
    </source>
</evidence>
<dbReference type="SUPFAM" id="SSF88946">
    <property type="entry name" value="Sigma2 domain of RNA polymerase sigma factors"/>
    <property type="match status" value="1"/>
</dbReference>
<dbReference type="InterPro" id="IPR036388">
    <property type="entry name" value="WH-like_DNA-bd_sf"/>
</dbReference>
<dbReference type="NCBIfam" id="TIGR02937">
    <property type="entry name" value="sigma70-ECF"/>
    <property type="match status" value="1"/>
</dbReference>
<comment type="similarity">
    <text evidence="1">Belongs to the sigma-70 factor family. ECF subfamily.</text>
</comment>
<evidence type="ECO:0000259" key="6">
    <source>
        <dbReference type="Pfam" id="PF08281"/>
    </source>
</evidence>
<reference evidence="8" key="1">
    <citation type="journal article" date="2019" name="Int. J. Syst. Evol. Microbiol.">
        <title>The Global Catalogue of Microorganisms (GCM) 10K type strain sequencing project: providing services to taxonomists for standard genome sequencing and annotation.</title>
        <authorList>
            <consortium name="The Broad Institute Genomics Platform"/>
            <consortium name="The Broad Institute Genome Sequencing Center for Infectious Disease"/>
            <person name="Wu L."/>
            <person name="Ma J."/>
        </authorList>
    </citation>
    <scope>NUCLEOTIDE SEQUENCE [LARGE SCALE GENOMIC DNA]</scope>
    <source>
        <strain evidence="8">JCM 17759</strain>
    </source>
</reference>
<dbReference type="InterPro" id="IPR014284">
    <property type="entry name" value="RNA_pol_sigma-70_dom"/>
</dbReference>
<sequence length="189" mass="21553">MGYLISDMHNDVPGKIELTTEWVLQLTEAQPRLFGFLLKRLGNSDQAHEVLQEVNLVLCRDAAKFEEGTDFMAWAFTIARFQVMAFRKRQSRDRLIFPTDLAASLDALDSEMFADDICQRREAALQDCLVKLMPEQRKLVIQRYAESISVKAIAGDMDKTANAVSMMLHRVREKLIACVESKLSMEPPK</sequence>